<feature type="transmembrane region" description="Helical" evidence="1">
    <location>
        <begin position="317"/>
        <end position="344"/>
    </location>
</feature>
<dbReference type="OrthoDB" id="1491846at2"/>
<keyword evidence="3" id="KW-1185">Reference proteome</keyword>
<dbReference type="EMBL" id="CP012643">
    <property type="protein sequence ID" value="ALI97679.1"/>
    <property type="molecule type" value="Genomic_DNA"/>
</dbReference>
<gene>
    <name evidence="2" type="ORF">DC20_00065</name>
</gene>
<name>A0A0P0CTR4_9BACT</name>
<dbReference type="AlphaFoldDB" id="A0A0P0CTR4"/>
<keyword evidence="1" id="KW-1133">Transmembrane helix</keyword>
<feature type="transmembrane region" description="Helical" evidence="1">
    <location>
        <begin position="39"/>
        <end position="55"/>
    </location>
</feature>
<dbReference type="KEGG" id="rti:DC20_00065"/>
<feature type="transmembrane region" description="Helical" evidence="1">
    <location>
        <begin position="356"/>
        <end position="382"/>
    </location>
</feature>
<feature type="transmembrane region" description="Helical" evidence="1">
    <location>
        <begin position="419"/>
        <end position="436"/>
    </location>
</feature>
<proteinExistence type="predicted"/>
<feature type="transmembrane region" description="Helical" evidence="1">
    <location>
        <begin position="15"/>
        <end position="33"/>
    </location>
</feature>
<accession>A0A0P0CTR4</accession>
<dbReference type="Proteomes" id="UP000061382">
    <property type="component" value="Chromosome"/>
</dbReference>
<feature type="transmembrane region" description="Helical" evidence="1">
    <location>
        <begin position="67"/>
        <end position="84"/>
    </location>
</feature>
<reference evidence="2 3" key="1">
    <citation type="submission" date="2015-08" db="EMBL/GenBank/DDBJ databases">
        <title>Complete genome sequence of Rufibacter tibetensis strain 1351t, a radiation-resistant bacterium from tibet plateau.</title>
        <authorList>
            <person name="Dai J."/>
        </authorList>
    </citation>
    <scope>NUCLEOTIDE SEQUENCE [LARGE SCALE GENOMIC DNA]</scope>
    <source>
        <strain evidence="2 3">1351</strain>
    </source>
</reference>
<dbReference type="GO" id="GO:0016758">
    <property type="term" value="F:hexosyltransferase activity"/>
    <property type="evidence" value="ECO:0007669"/>
    <property type="project" value="InterPro"/>
</dbReference>
<organism evidence="2 3">
    <name type="scientific">Rufibacter tibetensis</name>
    <dbReference type="NCBI Taxonomy" id="512763"/>
    <lineage>
        <taxon>Bacteria</taxon>
        <taxon>Pseudomonadati</taxon>
        <taxon>Bacteroidota</taxon>
        <taxon>Cytophagia</taxon>
        <taxon>Cytophagales</taxon>
        <taxon>Hymenobacteraceae</taxon>
        <taxon>Rufibacter</taxon>
    </lineage>
</organism>
<evidence type="ECO:0000313" key="2">
    <source>
        <dbReference type="EMBL" id="ALI97679.1"/>
    </source>
</evidence>
<dbReference type="GO" id="GO:0005886">
    <property type="term" value="C:plasma membrane"/>
    <property type="evidence" value="ECO:0007669"/>
    <property type="project" value="UniProtKB-SubCell"/>
</dbReference>
<evidence type="ECO:0008006" key="4">
    <source>
        <dbReference type="Google" id="ProtNLM"/>
    </source>
</evidence>
<sequence>MKGGSIATFETQRGLLLFSIVVSFIVIYFLGYMTQRTEFEQLLLWFGAAFIAYFLQIRSKLSLSHGLLLGLVLRLILLFAFPALSNDYFRFFWDGHLLQNGLNPFLTLPSQWMQNGNALPAGLTPELYQSLNSANYYSVYPPVCQFVFWVSTLIKDNILASVVLMRLCLLLAEVGTLWLLPKVLQKLHLPPRQALWYALNPAIILELTGNLHFEAFMIFFLVCALYFFSHGKWRFAAVLIGLSVASKLLPLLLLPLLPRYLGWRKAVGAGLIVAGTLLLLFLPFLSAAFVAHFGSSLNLYFQKFEFNASFYYLLREIGFWLVGFNVISYVGPGLSLLTILFAFWVGFYQKQEQKGITWLATSSLTLLTVYLCFSTTVHPWYISTLVALASCTRFRYPMVWSAMAVLSYATYLSPTYQENLWLVAIEYLVVFGVLGLELKKGQENRKLVSTP</sequence>
<protein>
    <recommendedName>
        <fullName evidence="4">Mannosyltransferase</fullName>
    </recommendedName>
</protein>
<dbReference type="RefSeq" id="WP_062541959.1">
    <property type="nucleotide sequence ID" value="NZ_CP012643.1"/>
</dbReference>
<feature type="transmembrane region" description="Helical" evidence="1">
    <location>
        <begin position="158"/>
        <end position="180"/>
    </location>
</feature>
<feature type="transmembrane region" description="Helical" evidence="1">
    <location>
        <begin position="269"/>
        <end position="297"/>
    </location>
</feature>
<keyword evidence="1" id="KW-0472">Membrane</keyword>
<dbReference type="STRING" id="512763.DC20_00065"/>
<feature type="transmembrane region" description="Helical" evidence="1">
    <location>
        <begin position="211"/>
        <end position="229"/>
    </location>
</feature>
<keyword evidence="1" id="KW-0812">Transmembrane</keyword>
<dbReference type="Pfam" id="PF26314">
    <property type="entry name" value="MptA_B_family"/>
    <property type="match status" value="1"/>
</dbReference>
<dbReference type="PATRIC" id="fig|512763.3.peg.12"/>
<feature type="transmembrane region" description="Helical" evidence="1">
    <location>
        <begin position="235"/>
        <end position="257"/>
    </location>
</feature>
<evidence type="ECO:0000256" key="1">
    <source>
        <dbReference type="SAM" id="Phobius"/>
    </source>
</evidence>
<evidence type="ECO:0000313" key="3">
    <source>
        <dbReference type="Proteomes" id="UP000061382"/>
    </source>
</evidence>